<dbReference type="OrthoDB" id="3684244at2"/>
<dbReference type="InterPro" id="IPR021125">
    <property type="entry name" value="DUF2127"/>
</dbReference>
<sequence>MRDRRAPGGRCSGILLLIPAATVHRLVAEVPARGVPGPPNSTVATHFVSGADAVDSGSRTVTVLLLAVHGVVKVLLVVALLRRVLPAYPAGIVGLGVFTGYEIRTVQAGPVAPAVLSVIDLVVIVMLVRDLRLVRAGHASARPRRASYP</sequence>
<proteinExistence type="predicted"/>
<keyword evidence="2" id="KW-1185">Reference proteome</keyword>
<dbReference type="KEGG" id="ahg:AHOG_20475"/>
<organism evidence="1 2">
    <name type="scientific">Actinoalloteichus hoggarensis</name>
    <dbReference type="NCBI Taxonomy" id="1470176"/>
    <lineage>
        <taxon>Bacteria</taxon>
        <taxon>Bacillati</taxon>
        <taxon>Actinomycetota</taxon>
        <taxon>Actinomycetes</taxon>
        <taxon>Pseudonocardiales</taxon>
        <taxon>Pseudonocardiaceae</taxon>
        <taxon>Actinoalloteichus</taxon>
    </lineage>
</organism>
<accession>A0A221W6Z8</accession>
<name>A0A221W6Z8_9PSEU</name>
<dbReference type="RefSeq" id="WP_157736948.1">
    <property type="nucleotide sequence ID" value="NZ_CP022521.1"/>
</dbReference>
<gene>
    <name evidence="1" type="ORF">AHOG_20475</name>
</gene>
<protein>
    <submittedName>
        <fullName evidence="1">Uncharacterized protein</fullName>
    </submittedName>
</protein>
<dbReference type="EMBL" id="CP022521">
    <property type="protein sequence ID" value="ASO21712.1"/>
    <property type="molecule type" value="Genomic_DNA"/>
</dbReference>
<dbReference type="AlphaFoldDB" id="A0A221W6Z8"/>
<dbReference type="Proteomes" id="UP000204221">
    <property type="component" value="Chromosome"/>
</dbReference>
<evidence type="ECO:0000313" key="1">
    <source>
        <dbReference type="EMBL" id="ASO21712.1"/>
    </source>
</evidence>
<dbReference type="Pfam" id="PF09900">
    <property type="entry name" value="DUF2127"/>
    <property type="match status" value="1"/>
</dbReference>
<reference evidence="1 2" key="1">
    <citation type="submission" date="2017-07" db="EMBL/GenBank/DDBJ databases">
        <title>Complete genome sequence of Actinoalloteichus hoggarensis DSM 45943, type strain of Actinoalloteichus hoggarensis.</title>
        <authorList>
            <person name="Ruckert C."/>
            <person name="Nouioui I."/>
            <person name="Willmese J."/>
            <person name="van Wezel G."/>
            <person name="Klenk H.-P."/>
            <person name="Kalinowski J."/>
            <person name="Zotchev S.B."/>
        </authorList>
    </citation>
    <scope>NUCLEOTIDE SEQUENCE [LARGE SCALE GENOMIC DNA]</scope>
    <source>
        <strain evidence="1 2">DSM 45943</strain>
    </source>
</reference>
<evidence type="ECO:0000313" key="2">
    <source>
        <dbReference type="Proteomes" id="UP000204221"/>
    </source>
</evidence>